<dbReference type="Gene3D" id="1.10.8.10">
    <property type="entry name" value="DNA helicase RuvA subunit, C-terminal domain"/>
    <property type="match status" value="1"/>
</dbReference>
<dbReference type="Proteomes" id="UP000276568">
    <property type="component" value="Unassembled WGS sequence"/>
</dbReference>
<proteinExistence type="inferred from homology"/>
<organism evidence="8 9">
    <name type="scientific">Absicoccus porci</name>
    <dbReference type="NCBI Taxonomy" id="2486576"/>
    <lineage>
        <taxon>Bacteria</taxon>
        <taxon>Bacillati</taxon>
        <taxon>Bacillota</taxon>
        <taxon>Erysipelotrichia</taxon>
        <taxon>Erysipelotrichales</taxon>
        <taxon>Erysipelotrichaceae</taxon>
        <taxon>Absicoccus</taxon>
    </lineage>
</organism>
<feature type="domain" description="Helix-hairpin-helix DNA-binding motif class 1" evidence="7">
    <location>
        <begin position="105"/>
        <end position="124"/>
    </location>
</feature>
<comment type="similarity">
    <text evidence="6">Belongs to the RuvA family.</text>
</comment>
<comment type="domain">
    <text evidence="6">Has three domains with a flexible linker between the domains II and III and assumes an 'L' shape. Domain III is highly mobile and contacts RuvB.</text>
</comment>
<dbReference type="GO" id="GO:0000400">
    <property type="term" value="F:four-way junction DNA binding"/>
    <property type="evidence" value="ECO:0007669"/>
    <property type="project" value="UniProtKB-UniRule"/>
</dbReference>
<dbReference type="GO" id="GO:0006281">
    <property type="term" value="P:DNA repair"/>
    <property type="evidence" value="ECO:0007669"/>
    <property type="project" value="UniProtKB-UniRule"/>
</dbReference>
<feature type="domain" description="Helix-hairpin-helix DNA-binding motif class 1" evidence="7">
    <location>
        <begin position="70"/>
        <end position="89"/>
    </location>
</feature>
<dbReference type="OrthoDB" id="5293449at2"/>
<dbReference type="InterPro" id="IPR036267">
    <property type="entry name" value="RuvA_C_sf"/>
</dbReference>
<dbReference type="Pfam" id="PF14520">
    <property type="entry name" value="HHH_5"/>
    <property type="match status" value="1"/>
</dbReference>
<keyword evidence="9" id="KW-1185">Reference proteome</keyword>
<evidence type="ECO:0000259" key="7">
    <source>
        <dbReference type="SMART" id="SM00278"/>
    </source>
</evidence>
<comment type="caution">
    <text evidence="6">Lacks conserved residue(s) required for the propagation of feature annotation.</text>
</comment>
<dbReference type="Gene3D" id="2.40.50.140">
    <property type="entry name" value="Nucleic acid-binding proteins"/>
    <property type="match status" value="1"/>
</dbReference>
<keyword evidence="8" id="KW-0378">Hydrolase</keyword>
<gene>
    <name evidence="6 8" type="primary">ruvA</name>
    <name evidence="8" type="ORF">EDX97_07470</name>
</gene>
<evidence type="ECO:0000256" key="5">
    <source>
        <dbReference type="ARBA" id="ARBA00023204"/>
    </source>
</evidence>
<dbReference type="GO" id="GO:0048476">
    <property type="term" value="C:Holliday junction resolvase complex"/>
    <property type="evidence" value="ECO:0007669"/>
    <property type="project" value="UniProtKB-UniRule"/>
</dbReference>
<dbReference type="GO" id="GO:0009378">
    <property type="term" value="F:four-way junction helicase activity"/>
    <property type="evidence" value="ECO:0007669"/>
    <property type="project" value="InterPro"/>
</dbReference>
<dbReference type="GO" id="GO:0005524">
    <property type="term" value="F:ATP binding"/>
    <property type="evidence" value="ECO:0007669"/>
    <property type="project" value="InterPro"/>
</dbReference>
<feature type="region of interest" description="Domain III" evidence="6">
    <location>
        <begin position="143"/>
        <end position="189"/>
    </location>
</feature>
<evidence type="ECO:0000256" key="2">
    <source>
        <dbReference type="ARBA" id="ARBA00022763"/>
    </source>
</evidence>
<dbReference type="Pfam" id="PF07499">
    <property type="entry name" value="RuvA_C"/>
    <property type="match status" value="1"/>
</dbReference>
<dbReference type="GO" id="GO:0006310">
    <property type="term" value="P:DNA recombination"/>
    <property type="evidence" value="ECO:0007669"/>
    <property type="project" value="UniProtKB-UniRule"/>
</dbReference>
<dbReference type="NCBIfam" id="TIGR00084">
    <property type="entry name" value="ruvA"/>
    <property type="match status" value="1"/>
</dbReference>
<keyword evidence="4 6" id="KW-0233">DNA recombination</keyword>
<name>A0A3N0I0R5_9FIRM</name>
<keyword evidence="2 6" id="KW-0227">DNA damage</keyword>
<dbReference type="HAMAP" id="MF_00031">
    <property type="entry name" value="DNA_HJ_migration_RuvA"/>
    <property type="match status" value="1"/>
</dbReference>
<evidence type="ECO:0000313" key="8">
    <source>
        <dbReference type="EMBL" id="RNM30611.1"/>
    </source>
</evidence>
<dbReference type="InterPro" id="IPR000085">
    <property type="entry name" value="RuvA"/>
</dbReference>
<dbReference type="EMBL" id="RJQC01000002">
    <property type="protein sequence ID" value="RNM30611.1"/>
    <property type="molecule type" value="Genomic_DNA"/>
</dbReference>
<dbReference type="SMART" id="SM00278">
    <property type="entry name" value="HhH1"/>
    <property type="match status" value="2"/>
</dbReference>
<dbReference type="InterPro" id="IPR013849">
    <property type="entry name" value="DNA_helicase_Holl-junc_RuvA_I"/>
</dbReference>
<dbReference type="CDD" id="cd14332">
    <property type="entry name" value="UBA_RuvA_C"/>
    <property type="match status" value="1"/>
</dbReference>
<evidence type="ECO:0000256" key="3">
    <source>
        <dbReference type="ARBA" id="ARBA00023125"/>
    </source>
</evidence>
<dbReference type="InterPro" id="IPR003583">
    <property type="entry name" value="Hlx-hairpin-Hlx_DNA-bd_motif"/>
</dbReference>
<comment type="subunit">
    <text evidence="6">Homotetramer. Forms an RuvA(8)-RuvB(12)-Holliday junction (HJ) complex. HJ DNA is sandwiched between 2 RuvA tetramers; dsDNA enters through RuvA and exits via RuvB. An RuvB hexamer assembles on each DNA strand where it exits the tetramer. Each RuvB hexamer is contacted by two RuvA subunits (via domain III) on 2 adjacent RuvB subunits; this complex drives branch migration. In the full resolvosome a probable DNA-RuvA(4)-RuvB(12)-RuvC(2) complex forms which resolves the HJ.</text>
</comment>
<dbReference type="AlphaFoldDB" id="A0A3N0I0R5"/>
<dbReference type="GO" id="GO:0016787">
    <property type="term" value="F:hydrolase activity"/>
    <property type="evidence" value="ECO:0007669"/>
    <property type="project" value="UniProtKB-KW"/>
</dbReference>
<dbReference type="GO" id="GO:0005737">
    <property type="term" value="C:cytoplasm"/>
    <property type="evidence" value="ECO:0007669"/>
    <property type="project" value="UniProtKB-SubCell"/>
</dbReference>
<evidence type="ECO:0000256" key="6">
    <source>
        <dbReference type="HAMAP-Rule" id="MF_00031"/>
    </source>
</evidence>
<comment type="function">
    <text evidence="6">The RuvA-RuvB-RuvC complex processes Holliday junction (HJ) DNA during genetic recombination and DNA repair, while the RuvA-RuvB complex plays an important role in the rescue of blocked DNA replication forks via replication fork reversal (RFR). RuvA specifically binds to HJ cruciform DNA, conferring on it an open structure. The RuvB hexamer acts as an ATP-dependent pump, pulling dsDNA into and through the RuvAB complex. HJ branch migration allows RuvC to scan DNA until it finds its consensus sequence, where it cleaves and resolves the cruciform DNA.</text>
</comment>
<accession>A0A3N0I0R5</accession>
<dbReference type="InterPro" id="IPR010994">
    <property type="entry name" value="RuvA_2-like"/>
</dbReference>
<protein>
    <recommendedName>
        <fullName evidence="6">Holliday junction branch migration complex subunit RuvA</fullName>
    </recommendedName>
</protein>
<sequence>MIAFIQGTVRLIRTETIVVDVQGIGYEIYVSRPETVHLGKDLFLYTYQYVREDAILLFGFEKEEDYEVFMRLINVRGIGPKSALNILSAISGSQMIEAIENDDVKRLKSLPGIGAKTASQIVLDLKGKFVSIEKEDTSMDDPAWKETQEALISLGYKANQLTTIKKELANQNLTTEQMLQKALRLLATQ</sequence>
<dbReference type="SUPFAM" id="SSF46929">
    <property type="entry name" value="DNA helicase RuvA subunit, C-terminal domain"/>
    <property type="match status" value="1"/>
</dbReference>
<dbReference type="Gene3D" id="1.10.150.20">
    <property type="entry name" value="5' to 3' exonuclease, C-terminal subdomain"/>
    <property type="match status" value="1"/>
</dbReference>
<dbReference type="SUPFAM" id="SSF50249">
    <property type="entry name" value="Nucleic acid-binding proteins"/>
    <property type="match status" value="1"/>
</dbReference>
<evidence type="ECO:0000256" key="4">
    <source>
        <dbReference type="ARBA" id="ARBA00023172"/>
    </source>
</evidence>
<keyword evidence="5 6" id="KW-0234">DNA repair</keyword>
<dbReference type="SUPFAM" id="SSF47781">
    <property type="entry name" value="RuvA domain 2-like"/>
    <property type="match status" value="1"/>
</dbReference>
<dbReference type="InterPro" id="IPR012340">
    <property type="entry name" value="NA-bd_OB-fold"/>
</dbReference>
<keyword evidence="1 6" id="KW-0963">Cytoplasm</keyword>
<evidence type="ECO:0000256" key="1">
    <source>
        <dbReference type="ARBA" id="ARBA00022490"/>
    </source>
</evidence>
<keyword evidence="3 6" id="KW-0238">DNA-binding</keyword>
<dbReference type="InterPro" id="IPR011114">
    <property type="entry name" value="RuvA_C"/>
</dbReference>
<dbReference type="Pfam" id="PF01330">
    <property type="entry name" value="RuvA_N"/>
    <property type="match status" value="1"/>
</dbReference>
<dbReference type="RefSeq" id="WP_128520652.1">
    <property type="nucleotide sequence ID" value="NZ_CAUWBR010000021.1"/>
</dbReference>
<evidence type="ECO:0000313" key="9">
    <source>
        <dbReference type="Proteomes" id="UP000276568"/>
    </source>
</evidence>
<reference evidence="8 9" key="1">
    <citation type="submission" date="2018-11" db="EMBL/GenBank/DDBJ databases">
        <title>Clostridium sp. nov., a member of the family Erysipelotrichaceae isolated from pig faeces.</title>
        <authorList>
            <person name="Chang Y.-H."/>
        </authorList>
    </citation>
    <scope>NUCLEOTIDE SEQUENCE [LARGE SCALE GENOMIC DNA]</scope>
    <source>
        <strain evidence="8 9">YH-panp20</strain>
    </source>
</reference>
<dbReference type="GO" id="GO:0009379">
    <property type="term" value="C:Holliday junction helicase complex"/>
    <property type="evidence" value="ECO:0007669"/>
    <property type="project" value="InterPro"/>
</dbReference>
<comment type="subcellular location">
    <subcellularLocation>
        <location evidence="6">Cytoplasm</location>
    </subcellularLocation>
</comment>
<comment type="caution">
    <text evidence="8">The sequence shown here is derived from an EMBL/GenBank/DDBJ whole genome shotgun (WGS) entry which is preliminary data.</text>
</comment>